<dbReference type="InterPro" id="IPR003313">
    <property type="entry name" value="AraC-bd"/>
</dbReference>
<dbReference type="Gene3D" id="1.10.10.60">
    <property type="entry name" value="Homeodomain-like"/>
    <property type="match status" value="2"/>
</dbReference>
<dbReference type="SMART" id="SM00342">
    <property type="entry name" value="HTH_ARAC"/>
    <property type="match status" value="1"/>
</dbReference>
<reference evidence="7" key="1">
    <citation type="journal article" date="2019" name="Int. J. Syst. Evol. Microbiol.">
        <title>The Global Catalogue of Microorganisms (GCM) 10K type strain sequencing project: providing services to taxonomists for standard genome sequencing and annotation.</title>
        <authorList>
            <consortium name="The Broad Institute Genomics Platform"/>
            <consortium name="The Broad Institute Genome Sequencing Center for Infectious Disease"/>
            <person name="Wu L."/>
            <person name="Ma J."/>
        </authorList>
    </citation>
    <scope>NUCLEOTIDE SEQUENCE [LARGE SCALE GENOMIC DNA]</scope>
    <source>
        <strain evidence="7">TBRC 1826</strain>
    </source>
</reference>
<dbReference type="PANTHER" id="PTHR46796:SF2">
    <property type="entry name" value="TRANSCRIPTIONAL REGULATORY PROTEIN"/>
    <property type="match status" value="1"/>
</dbReference>
<dbReference type="EMBL" id="JBHSBH010000014">
    <property type="protein sequence ID" value="MFC3998619.1"/>
    <property type="molecule type" value="Genomic_DNA"/>
</dbReference>
<protein>
    <submittedName>
        <fullName evidence="6">AraC family transcriptional regulator</fullName>
    </submittedName>
</protein>
<evidence type="ECO:0000256" key="2">
    <source>
        <dbReference type="ARBA" id="ARBA00023125"/>
    </source>
</evidence>
<organism evidence="6 7">
    <name type="scientific">Nocardiopsis sediminis</name>
    <dbReference type="NCBI Taxonomy" id="1778267"/>
    <lineage>
        <taxon>Bacteria</taxon>
        <taxon>Bacillati</taxon>
        <taxon>Actinomycetota</taxon>
        <taxon>Actinomycetes</taxon>
        <taxon>Streptosporangiales</taxon>
        <taxon>Nocardiopsidaceae</taxon>
        <taxon>Nocardiopsis</taxon>
    </lineage>
</organism>
<dbReference type="PANTHER" id="PTHR46796">
    <property type="entry name" value="HTH-TYPE TRANSCRIPTIONAL ACTIVATOR RHAS-RELATED"/>
    <property type="match status" value="1"/>
</dbReference>
<dbReference type="SUPFAM" id="SSF46689">
    <property type="entry name" value="Homeodomain-like"/>
    <property type="match status" value="2"/>
</dbReference>
<accession>A0ABV8FR43</accession>
<sequence>MTDSPVDRARYWRHPGLPDVELLKARFVRHAFSRHTHDTYAFALVETGVEEYSYRGALRRAFAGSVAVVEPNEVHTGQAGTPSGWRYRVLYPGIGAVTDAAADLGLPAPPAFPDDAFHAPEAARRLRAAHMAAERGDRLSASSLTREALVHIMRRHARPVRRARAQVAPAPSQAAADARDLLHGSLVDPPRLDDLAAAVGCTPFALLRAFRSAYGLPPHAYLNQVRVHRARRLLLDGVAPAQVAAAVGFADQSHLSRHFKRSTGVPPGAFQKGVAPIEPRGTASSR</sequence>
<evidence type="ECO:0000313" key="6">
    <source>
        <dbReference type="EMBL" id="MFC3998619.1"/>
    </source>
</evidence>
<dbReference type="RefSeq" id="WP_378536610.1">
    <property type="nucleotide sequence ID" value="NZ_JBHSBH010000014.1"/>
</dbReference>
<feature type="domain" description="HTH araC/xylS-type" evidence="5">
    <location>
        <begin position="176"/>
        <end position="273"/>
    </location>
</feature>
<keyword evidence="7" id="KW-1185">Reference proteome</keyword>
<evidence type="ECO:0000259" key="5">
    <source>
        <dbReference type="PROSITE" id="PS01124"/>
    </source>
</evidence>
<dbReference type="InterPro" id="IPR037923">
    <property type="entry name" value="HTH-like"/>
</dbReference>
<comment type="caution">
    <text evidence="6">The sequence shown here is derived from an EMBL/GenBank/DDBJ whole genome shotgun (WGS) entry which is preliminary data.</text>
</comment>
<name>A0ABV8FR43_9ACTN</name>
<dbReference type="InterPro" id="IPR018060">
    <property type="entry name" value="HTH_AraC"/>
</dbReference>
<dbReference type="InterPro" id="IPR009057">
    <property type="entry name" value="Homeodomain-like_sf"/>
</dbReference>
<dbReference type="InterPro" id="IPR050204">
    <property type="entry name" value="AraC_XylS_family_regulators"/>
</dbReference>
<evidence type="ECO:0000256" key="3">
    <source>
        <dbReference type="ARBA" id="ARBA00023163"/>
    </source>
</evidence>
<evidence type="ECO:0000256" key="4">
    <source>
        <dbReference type="SAM" id="MobiDB-lite"/>
    </source>
</evidence>
<gene>
    <name evidence="6" type="ORF">ACFOVU_22025</name>
</gene>
<proteinExistence type="predicted"/>
<keyword evidence="3" id="KW-0804">Transcription</keyword>
<keyword evidence="2" id="KW-0238">DNA-binding</keyword>
<dbReference type="Pfam" id="PF02311">
    <property type="entry name" value="AraC_binding"/>
    <property type="match status" value="1"/>
</dbReference>
<evidence type="ECO:0000313" key="7">
    <source>
        <dbReference type="Proteomes" id="UP001595847"/>
    </source>
</evidence>
<feature type="region of interest" description="Disordered" evidence="4">
    <location>
        <begin position="260"/>
        <end position="286"/>
    </location>
</feature>
<keyword evidence="1" id="KW-0805">Transcription regulation</keyword>
<dbReference type="PROSITE" id="PS01124">
    <property type="entry name" value="HTH_ARAC_FAMILY_2"/>
    <property type="match status" value="1"/>
</dbReference>
<evidence type="ECO:0000256" key="1">
    <source>
        <dbReference type="ARBA" id="ARBA00023015"/>
    </source>
</evidence>
<dbReference type="Pfam" id="PF12833">
    <property type="entry name" value="HTH_18"/>
    <property type="match status" value="1"/>
</dbReference>
<dbReference type="SUPFAM" id="SSF51215">
    <property type="entry name" value="Regulatory protein AraC"/>
    <property type="match status" value="1"/>
</dbReference>
<dbReference type="Proteomes" id="UP001595847">
    <property type="component" value="Unassembled WGS sequence"/>
</dbReference>